<dbReference type="EMBL" id="WWEQ01000015">
    <property type="protein sequence ID" value="MYM19371.1"/>
    <property type="molecule type" value="Genomic_DNA"/>
</dbReference>
<feature type="transmembrane region" description="Helical" evidence="2">
    <location>
        <begin position="40"/>
        <end position="60"/>
    </location>
</feature>
<reference evidence="4 5" key="1">
    <citation type="submission" date="2020-01" db="EMBL/GenBank/DDBJ databases">
        <authorList>
            <person name="Deng T."/>
        </authorList>
    </citation>
    <scope>NUCLEOTIDE SEQUENCE [LARGE SCALE GENOMIC DNA]</scope>
    <source>
        <strain evidence="4 5">5221</strain>
    </source>
</reference>
<feature type="transmembrane region" description="Helical" evidence="2">
    <location>
        <begin position="121"/>
        <end position="141"/>
    </location>
</feature>
<feature type="transmembrane region" description="Helical" evidence="2">
    <location>
        <begin position="81"/>
        <end position="101"/>
    </location>
</feature>
<dbReference type="Pfam" id="PF02517">
    <property type="entry name" value="Rce1-like"/>
    <property type="match status" value="1"/>
</dbReference>
<sequence length="312" mass="32576">MTSTQTSTPNPTPTSSPNSARPAFHRLGAAAPNARWWRPLLGLLVFGLSAAALSLPILMADDIWGVFRLDAPTDLRDPRQIAALGLLLAVFVPAGCAAVRWGWHRPMGTLFSTAGRLRWGWLGTCTALAVIATAVTAPLMLLDPATRQFHPHLSGSALAVLTVVILLVPLQAAGEEVLFRGLLPQAVGQWLRGPAWAILLPIPLFVAGHEYGWVGSVDVEAFALIVGVVAWHTGGLEGPIAVHAVNNVTVFALGALGVGDLNAQDASPWALVGSLSTPLLAAGLICRAHSKRCAPARAAAPPREAAPAPLTP</sequence>
<comment type="caution">
    <text evidence="4">The sequence shown here is derived from an EMBL/GenBank/DDBJ whole genome shotgun (WGS) entry which is preliminary data.</text>
</comment>
<keyword evidence="4" id="KW-0645">Protease</keyword>
<dbReference type="GO" id="GO:0006508">
    <property type="term" value="P:proteolysis"/>
    <property type="evidence" value="ECO:0007669"/>
    <property type="project" value="UniProtKB-KW"/>
</dbReference>
<gene>
    <name evidence="4" type="ORF">GSY69_05155</name>
</gene>
<evidence type="ECO:0000256" key="1">
    <source>
        <dbReference type="SAM" id="MobiDB-lite"/>
    </source>
</evidence>
<evidence type="ECO:0000313" key="5">
    <source>
        <dbReference type="Proteomes" id="UP000469215"/>
    </source>
</evidence>
<evidence type="ECO:0000259" key="3">
    <source>
        <dbReference type="Pfam" id="PF02517"/>
    </source>
</evidence>
<keyword evidence="4" id="KW-0378">Hydrolase</keyword>
<feature type="transmembrane region" description="Helical" evidence="2">
    <location>
        <begin position="153"/>
        <end position="173"/>
    </location>
</feature>
<evidence type="ECO:0000256" key="2">
    <source>
        <dbReference type="SAM" id="Phobius"/>
    </source>
</evidence>
<proteinExistence type="predicted"/>
<dbReference type="GO" id="GO:0008237">
    <property type="term" value="F:metallopeptidase activity"/>
    <property type="evidence" value="ECO:0007669"/>
    <property type="project" value="UniProtKB-KW"/>
</dbReference>
<keyword evidence="2" id="KW-0812">Transmembrane</keyword>
<keyword evidence="5" id="KW-1185">Reference proteome</keyword>
<dbReference type="InterPro" id="IPR003675">
    <property type="entry name" value="Rce1/LyrA-like_dom"/>
</dbReference>
<dbReference type="GO" id="GO:0080120">
    <property type="term" value="P:CAAX-box protein maturation"/>
    <property type="evidence" value="ECO:0007669"/>
    <property type="project" value="UniProtKB-ARBA"/>
</dbReference>
<keyword evidence="4" id="KW-0482">Metalloprotease</keyword>
<feature type="region of interest" description="Disordered" evidence="1">
    <location>
        <begin position="1"/>
        <end position="23"/>
    </location>
</feature>
<keyword evidence="2" id="KW-0472">Membrane</keyword>
<protein>
    <submittedName>
        <fullName evidence="4">CPBP family intramembrane metalloprotease</fullName>
    </submittedName>
</protein>
<evidence type="ECO:0000313" key="4">
    <source>
        <dbReference type="EMBL" id="MYM19371.1"/>
    </source>
</evidence>
<dbReference type="GO" id="GO:0004175">
    <property type="term" value="F:endopeptidase activity"/>
    <property type="evidence" value="ECO:0007669"/>
    <property type="project" value="UniProtKB-ARBA"/>
</dbReference>
<accession>A0A6N9H676</accession>
<feature type="compositionally biased region" description="Low complexity" evidence="1">
    <location>
        <begin position="1"/>
        <end position="19"/>
    </location>
</feature>
<organism evidence="4 5">
    <name type="scientific">Brevibacterium rongguiense</name>
    <dbReference type="NCBI Taxonomy" id="2695267"/>
    <lineage>
        <taxon>Bacteria</taxon>
        <taxon>Bacillati</taxon>
        <taxon>Actinomycetota</taxon>
        <taxon>Actinomycetes</taxon>
        <taxon>Micrococcales</taxon>
        <taxon>Brevibacteriaceae</taxon>
        <taxon>Brevibacterium</taxon>
    </lineage>
</organism>
<keyword evidence="2" id="KW-1133">Transmembrane helix</keyword>
<feature type="domain" description="CAAX prenyl protease 2/Lysostaphin resistance protein A-like" evidence="3">
    <location>
        <begin position="161"/>
        <end position="248"/>
    </location>
</feature>
<name>A0A6N9H676_9MICO</name>
<dbReference type="Proteomes" id="UP000469215">
    <property type="component" value="Unassembled WGS sequence"/>
</dbReference>
<dbReference type="AlphaFoldDB" id="A0A6N9H676"/>
<dbReference type="RefSeq" id="WP_160952807.1">
    <property type="nucleotide sequence ID" value="NZ_WWEQ01000015.1"/>
</dbReference>